<name>A0A1G8JA16_9RHOO</name>
<dbReference type="RefSeq" id="WP_091938886.1">
    <property type="nucleotide sequence ID" value="NZ_FNCY01000016.1"/>
</dbReference>
<dbReference type="EMBL" id="FNCY01000016">
    <property type="protein sequence ID" value="SDI28085.1"/>
    <property type="molecule type" value="Genomic_DNA"/>
</dbReference>
<evidence type="ECO:0008006" key="3">
    <source>
        <dbReference type="Google" id="ProtNLM"/>
    </source>
</evidence>
<gene>
    <name evidence="1" type="ORF">SAMN05660652_03154</name>
</gene>
<dbReference type="OrthoDB" id="9180784at2"/>
<dbReference type="Proteomes" id="UP000198607">
    <property type="component" value="Unassembled WGS sequence"/>
</dbReference>
<protein>
    <recommendedName>
        <fullName evidence="3">SpoIIAA-like</fullName>
    </recommendedName>
</protein>
<accession>A0A1G8JA16</accession>
<sequence>MSYEITWESRGVFKKLSGYVSADEYGQSVDVVQTDARFDELRYIIVDATGITGDDFTGEKLDEIACLKHVAHRSNTQCPVAYIVTSGRLARMIMQATLSIRKLMTIAIFPSVEDARHWFLALRHGTAHR</sequence>
<keyword evidence="2" id="KW-1185">Reference proteome</keyword>
<evidence type="ECO:0000313" key="2">
    <source>
        <dbReference type="Proteomes" id="UP000198607"/>
    </source>
</evidence>
<organism evidence="1 2">
    <name type="scientific">Propionivibrio dicarboxylicus</name>
    <dbReference type="NCBI Taxonomy" id="83767"/>
    <lineage>
        <taxon>Bacteria</taxon>
        <taxon>Pseudomonadati</taxon>
        <taxon>Pseudomonadota</taxon>
        <taxon>Betaproteobacteria</taxon>
        <taxon>Rhodocyclales</taxon>
        <taxon>Rhodocyclaceae</taxon>
        <taxon>Propionivibrio</taxon>
    </lineage>
</organism>
<reference evidence="1 2" key="1">
    <citation type="submission" date="2016-10" db="EMBL/GenBank/DDBJ databases">
        <authorList>
            <person name="de Groot N.N."/>
        </authorList>
    </citation>
    <scope>NUCLEOTIDE SEQUENCE [LARGE SCALE GENOMIC DNA]</scope>
    <source>
        <strain evidence="1 2">DSM 5885</strain>
    </source>
</reference>
<proteinExistence type="predicted"/>
<evidence type="ECO:0000313" key="1">
    <source>
        <dbReference type="EMBL" id="SDI28085.1"/>
    </source>
</evidence>
<dbReference type="AlphaFoldDB" id="A0A1G8JA16"/>